<evidence type="ECO:0000313" key="2">
    <source>
        <dbReference type="Proteomes" id="UP000276776"/>
    </source>
</evidence>
<accession>A0A0N5DC86</accession>
<sequence length="37" mass="4187">MVPRSEVYLSCVLEYHLANHSGSSSCYSCYLVLLYAQ</sequence>
<evidence type="ECO:0000313" key="1">
    <source>
        <dbReference type="EMBL" id="VDN08505.1"/>
    </source>
</evidence>
<proteinExistence type="predicted"/>
<dbReference type="EMBL" id="UYYF01005364">
    <property type="protein sequence ID" value="VDN08505.1"/>
    <property type="molecule type" value="Genomic_DNA"/>
</dbReference>
<keyword evidence="2" id="KW-1185">Reference proteome</keyword>
<dbReference type="Proteomes" id="UP000276776">
    <property type="component" value="Unassembled WGS sequence"/>
</dbReference>
<name>A0A0N5DC86_THECL</name>
<organism evidence="3">
    <name type="scientific">Thelazia callipaeda</name>
    <name type="common">Oriental eyeworm</name>
    <name type="synonym">Parasitic nematode</name>
    <dbReference type="NCBI Taxonomy" id="103827"/>
    <lineage>
        <taxon>Eukaryota</taxon>
        <taxon>Metazoa</taxon>
        <taxon>Ecdysozoa</taxon>
        <taxon>Nematoda</taxon>
        <taxon>Chromadorea</taxon>
        <taxon>Rhabditida</taxon>
        <taxon>Spirurina</taxon>
        <taxon>Spiruromorpha</taxon>
        <taxon>Thelazioidea</taxon>
        <taxon>Thelaziidae</taxon>
        <taxon>Thelazia</taxon>
    </lineage>
</organism>
<reference evidence="1 2" key="2">
    <citation type="submission" date="2018-11" db="EMBL/GenBank/DDBJ databases">
        <authorList>
            <consortium name="Pathogen Informatics"/>
        </authorList>
    </citation>
    <scope>NUCLEOTIDE SEQUENCE [LARGE SCALE GENOMIC DNA]</scope>
</reference>
<protein>
    <submittedName>
        <fullName evidence="3">ZP domain-containing protein</fullName>
    </submittedName>
</protein>
<evidence type="ECO:0000313" key="3">
    <source>
        <dbReference type="WBParaSite" id="TCLT_0001080501-mRNA-1"/>
    </source>
</evidence>
<dbReference type="WBParaSite" id="TCLT_0001080501-mRNA-1">
    <property type="protein sequence ID" value="TCLT_0001080501-mRNA-1"/>
    <property type="gene ID" value="TCLT_0001080501"/>
</dbReference>
<gene>
    <name evidence="1" type="ORF">TCLT_LOCUS10787</name>
</gene>
<dbReference type="AlphaFoldDB" id="A0A0N5DC86"/>
<dbReference type="PROSITE" id="PS51257">
    <property type="entry name" value="PROKAR_LIPOPROTEIN"/>
    <property type="match status" value="1"/>
</dbReference>
<reference evidence="3" key="1">
    <citation type="submission" date="2017-02" db="UniProtKB">
        <authorList>
            <consortium name="WormBaseParasite"/>
        </authorList>
    </citation>
    <scope>IDENTIFICATION</scope>
</reference>